<dbReference type="InterPro" id="IPR018060">
    <property type="entry name" value="HTH_AraC"/>
</dbReference>
<dbReference type="Proteomes" id="UP000288388">
    <property type="component" value="Unassembled WGS sequence"/>
</dbReference>
<dbReference type="EMBL" id="RYZS01000001">
    <property type="protein sequence ID" value="RVU93418.1"/>
    <property type="molecule type" value="Genomic_DNA"/>
</dbReference>
<proteinExistence type="predicted"/>
<dbReference type="InterPro" id="IPR020449">
    <property type="entry name" value="Tscrpt_reg_AraC-type_HTH"/>
</dbReference>
<dbReference type="SUPFAM" id="SSF46689">
    <property type="entry name" value="Homeodomain-like"/>
    <property type="match status" value="1"/>
</dbReference>
<dbReference type="PROSITE" id="PS01124">
    <property type="entry name" value="HTH_ARAC_FAMILY_2"/>
    <property type="match status" value="1"/>
</dbReference>
<dbReference type="InterPro" id="IPR018771">
    <property type="entry name" value="PocR_dom"/>
</dbReference>
<dbReference type="InterPro" id="IPR018062">
    <property type="entry name" value="HTH_AraC-typ_CS"/>
</dbReference>
<dbReference type="GO" id="GO:0043565">
    <property type="term" value="F:sequence-specific DNA binding"/>
    <property type="evidence" value="ECO:0007669"/>
    <property type="project" value="InterPro"/>
</dbReference>
<name>A0A437UIL9_ENTAV</name>
<dbReference type="Gene3D" id="1.10.10.60">
    <property type="entry name" value="Homeodomain-like"/>
    <property type="match status" value="2"/>
</dbReference>
<dbReference type="PRINTS" id="PR00032">
    <property type="entry name" value="HTHARAC"/>
</dbReference>
<evidence type="ECO:0000259" key="4">
    <source>
        <dbReference type="PROSITE" id="PS01124"/>
    </source>
</evidence>
<dbReference type="PANTHER" id="PTHR43280">
    <property type="entry name" value="ARAC-FAMILY TRANSCRIPTIONAL REGULATOR"/>
    <property type="match status" value="1"/>
</dbReference>
<keyword evidence="1" id="KW-0805">Transcription regulation</keyword>
<dbReference type="AlphaFoldDB" id="A0A437UIL9"/>
<organism evidence="5 6">
    <name type="scientific">Enterococcus avium</name>
    <name type="common">Streptococcus avium</name>
    <dbReference type="NCBI Taxonomy" id="33945"/>
    <lineage>
        <taxon>Bacteria</taxon>
        <taxon>Bacillati</taxon>
        <taxon>Bacillota</taxon>
        <taxon>Bacilli</taxon>
        <taxon>Lactobacillales</taxon>
        <taxon>Enterococcaceae</taxon>
        <taxon>Enterococcus</taxon>
    </lineage>
</organism>
<dbReference type="PANTHER" id="PTHR43280:SF28">
    <property type="entry name" value="HTH-TYPE TRANSCRIPTIONAL ACTIVATOR RHAS"/>
    <property type="match status" value="1"/>
</dbReference>
<keyword evidence="2" id="KW-0238">DNA-binding</keyword>
<dbReference type="RefSeq" id="WP_127977989.1">
    <property type="nucleotide sequence ID" value="NZ_JAEMPA010000264.1"/>
</dbReference>
<dbReference type="GO" id="GO:0003700">
    <property type="term" value="F:DNA-binding transcription factor activity"/>
    <property type="evidence" value="ECO:0007669"/>
    <property type="project" value="InterPro"/>
</dbReference>
<evidence type="ECO:0000313" key="6">
    <source>
        <dbReference type="Proteomes" id="UP000288388"/>
    </source>
</evidence>
<evidence type="ECO:0000256" key="2">
    <source>
        <dbReference type="ARBA" id="ARBA00023125"/>
    </source>
</evidence>
<dbReference type="SMART" id="SM00342">
    <property type="entry name" value="HTH_ARAC"/>
    <property type="match status" value="1"/>
</dbReference>
<evidence type="ECO:0000313" key="5">
    <source>
        <dbReference type="EMBL" id="RVU93418.1"/>
    </source>
</evidence>
<sequence length="348" mass="40159">MSDKQFDIEQVLDLNKWESVQESIALATHLAIILVDYRGKPITKHSQVKPFCQLVRSHPELSVHCEKCDSRGGLEAVRTGQPFIYRCHFNIVDMAIPIMIDSRYVGAIMAGEILLEEGQEELEQVLQLEDQAFLKTFKKEHQDLIAQYPTFTKEDLRKSAEMLEKISEYIVSEAIKKDYLIKAYKQTLRLSKREVSIEKNALDLEIVQNDIQHSKLENRLQESNGVYLAKNTVLQPAIDLVFENKERHIDLGTLATVTNVSPSHLSRLLKEEFDEPFSKIYGKLKVYWAQQLLETTDWSIGEISDALGYVEPSYFVRSFKKITGITPLNYRKENLRSSEELTGRFKEK</sequence>
<protein>
    <submittedName>
        <fullName evidence="5">Helix-turn-helix domain-containing protein</fullName>
    </submittedName>
</protein>
<gene>
    <name evidence="5" type="ORF">EK398_00285</name>
</gene>
<evidence type="ECO:0000256" key="1">
    <source>
        <dbReference type="ARBA" id="ARBA00023015"/>
    </source>
</evidence>
<accession>A0A437UIL9</accession>
<reference evidence="5 6" key="1">
    <citation type="submission" date="2018-12" db="EMBL/GenBank/DDBJ databases">
        <title>A novel vanA-carrying plasmid in a clinical isolate of Enterococcus avium.</title>
        <authorList>
            <person name="Bernasconi O.J."/>
            <person name="Luzzaro F."/>
            <person name="Endimiani A."/>
        </authorList>
    </citation>
    <scope>NUCLEOTIDE SEQUENCE [LARGE SCALE GENOMIC DNA]</scope>
    <source>
        <strain evidence="5 6">LC0559/18</strain>
    </source>
</reference>
<evidence type="ECO:0000256" key="3">
    <source>
        <dbReference type="ARBA" id="ARBA00023163"/>
    </source>
</evidence>
<dbReference type="Pfam" id="PF10114">
    <property type="entry name" value="PocR"/>
    <property type="match status" value="1"/>
</dbReference>
<keyword evidence="3" id="KW-0804">Transcription</keyword>
<dbReference type="InterPro" id="IPR009057">
    <property type="entry name" value="Homeodomain-like_sf"/>
</dbReference>
<comment type="caution">
    <text evidence="5">The sequence shown here is derived from an EMBL/GenBank/DDBJ whole genome shotgun (WGS) entry which is preliminary data.</text>
</comment>
<dbReference type="PROSITE" id="PS00041">
    <property type="entry name" value="HTH_ARAC_FAMILY_1"/>
    <property type="match status" value="1"/>
</dbReference>
<dbReference type="Pfam" id="PF12833">
    <property type="entry name" value="HTH_18"/>
    <property type="match status" value="1"/>
</dbReference>
<feature type="domain" description="HTH araC/xylS-type" evidence="4">
    <location>
        <begin position="235"/>
        <end position="333"/>
    </location>
</feature>